<evidence type="ECO:0000313" key="1">
    <source>
        <dbReference type="EMBL" id="GIX69273.1"/>
    </source>
</evidence>
<dbReference type="EMBL" id="BPLR01002034">
    <property type="protein sequence ID" value="GIX69273.1"/>
    <property type="molecule type" value="Genomic_DNA"/>
</dbReference>
<accession>A0AAV4MBL1</accession>
<keyword evidence="2" id="KW-1185">Reference proteome</keyword>
<evidence type="ECO:0000313" key="2">
    <source>
        <dbReference type="Proteomes" id="UP001054945"/>
    </source>
</evidence>
<dbReference type="AlphaFoldDB" id="A0AAV4MBL1"/>
<gene>
    <name evidence="1" type="ORF">CEXT_713101</name>
</gene>
<dbReference type="Proteomes" id="UP001054945">
    <property type="component" value="Unassembled WGS sequence"/>
</dbReference>
<protein>
    <submittedName>
        <fullName evidence="1">Uncharacterized protein</fullName>
    </submittedName>
</protein>
<proteinExistence type="predicted"/>
<name>A0AAV4MBL1_CAEEX</name>
<sequence>MQNFENLKYPFHLNNLLDAASCIDRPDIAASPLPCVCTEDLLSDRPGANVHEKGYDWEYTSSYIIATGACSHCTSQPH</sequence>
<comment type="caution">
    <text evidence="1">The sequence shown here is derived from an EMBL/GenBank/DDBJ whole genome shotgun (WGS) entry which is preliminary data.</text>
</comment>
<reference evidence="1 2" key="1">
    <citation type="submission" date="2021-06" db="EMBL/GenBank/DDBJ databases">
        <title>Caerostris extrusa draft genome.</title>
        <authorList>
            <person name="Kono N."/>
            <person name="Arakawa K."/>
        </authorList>
    </citation>
    <scope>NUCLEOTIDE SEQUENCE [LARGE SCALE GENOMIC DNA]</scope>
</reference>
<organism evidence="1 2">
    <name type="scientific">Caerostris extrusa</name>
    <name type="common">Bark spider</name>
    <name type="synonym">Caerostris bankana</name>
    <dbReference type="NCBI Taxonomy" id="172846"/>
    <lineage>
        <taxon>Eukaryota</taxon>
        <taxon>Metazoa</taxon>
        <taxon>Ecdysozoa</taxon>
        <taxon>Arthropoda</taxon>
        <taxon>Chelicerata</taxon>
        <taxon>Arachnida</taxon>
        <taxon>Araneae</taxon>
        <taxon>Araneomorphae</taxon>
        <taxon>Entelegynae</taxon>
        <taxon>Araneoidea</taxon>
        <taxon>Araneidae</taxon>
        <taxon>Caerostris</taxon>
    </lineage>
</organism>